<dbReference type="CDD" id="cd00093">
    <property type="entry name" value="HTH_XRE"/>
    <property type="match status" value="1"/>
</dbReference>
<dbReference type="AlphaFoldDB" id="G0EFG0"/>
<keyword evidence="7" id="KW-1185">Reference proteome</keyword>
<proteinExistence type="inferred from homology"/>
<dbReference type="Pfam" id="PF01381">
    <property type="entry name" value="HTH_3"/>
    <property type="match status" value="1"/>
</dbReference>
<dbReference type="KEGG" id="pfm:Pyrfu_1117"/>
<dbReference type="eggNOG" id="arCOG04152">
    <property type="taxonomic scope" value="Archaea"/>
</dbReference>
<keyword evidence="2 4" id="KW-0238">DNA-binding</keyword>
<dbReference type="InterPro" id="IPR010982">
    <property type="entry name" value="Lambda_DNA-bd_dom_sf"/>
</dbReference>
<dbReference type="HOGENOM" id="CLU_075726_1_0_2"/>
<dbReference type="PROSITE" id="PS50943">
    <property type="entry name" value="HTH_CROC1"/>
    <property type="match status" value="1"/>
</dbReference>
<gene>
    <name evidence="6" type="ordered locus">Pyrfu_1117</name>
</gene>
<protein>
    <recommendedName>
        <fullName evidence="4">Putative HTH-type transcriptional regulatory protein Pyrfu_1117</fullName>
    </recommendedName>
</protein>
<dbReference type="InParanoid" id="G0EFG0"/>
<dbReference type="SMART" id="SM00530">
    <property type="entry name" value="HTH_XRE"/>
    <property type="match status" value="1"/>
</dbReference>
<evidence type="ECO:0000313" key="6">
    <source>
        <dbReference type="EMBL" id="AEM38984.1"/>
    </source>
</evidence>
<evidence type="ECO:0000256" key="2">
    <source>
        <dbReference type="ARBA" id="ARBA00023125"/>
    </source>
</evidence>
<evidence type="ECO:0000313" key="7">
    <source>
        <dbReference type="Proteomes" id="UP000001037"/>
    </source>
</evidence>
<keyword evidence="3 4" id="KW-0804">Transcription</keyword>
<keyword evidence="1 4" id="KW-0805">Transcription regulation</keyword>
<dbReference type="OrthoDB" id="31424at2157"/>
<evidence type="ECO:0000256" key="3">
    <source>
        <dbReference type="ARBA" id="ARBA00023163"/>
    </source>
</evidence>
<dbReference type="SUPFAM" id="SSF47413">
    <property type="entry name" value="lambda repressor-like DNA-binding domains"/>
    <property type="match status" value="1"/>
</dbReference>
<dbReference type="InterPro" id="IPR059051">
    <property type="entry name" value="MTH_967_PDDEXK"/>
</dbReference>
<dbReference type="EMBL" id="CP002838">
    <property type="protein sequence ID" value="AEM38984.1"/>
    <property type="molecule type" value="Genomic_DNA"/>
</dbReference>
<dbReference type="RefSeq" id="WP_014026661.1">
    <property type="nucleotide sequence ID" value="NC_015931.1"/>
</dbReference>
<evidence type="ECO:0000256" key="1">
    <source>
        <dbReference type="ARBA" id="ARBA00023015"/>
    </source>
</evidence>
<evidence type="ECO:0000256" key="4">
    <source>
        <dbReference type="HAMAP-Rule" id="MF_00584"/>
    </source>
</evidence>
<dbReference type="STRING" id="694429.Pyrfu_1117"/>
<dbReference type="InterPro" id="IPR020886">
    <property type="entry name" value="MTH_967-like"/>
</dbReference>
<name>G0EFG0_PYRF1</name>
<sequence>MTGSGYNGAERVLERLIGVLERLGYGYHVLEYPENRRRRSIDVLVAGGGRRVLIKVVEDVASVRREDVKELRSVGGVLGASPLLVGDHEKGEKLEDIVAYERMGIYALSPEGFERAASTGIFVVKKRGRFYMRLDAGKFKEEREARGLSLGTAADLLGVTRRAVYEYERSNIDVDLERALRILDVFGEEVFRPIEVFRVEEPRSELRNLDEEGERAIAERIMEAGGIVVHAKRTVVDLAARLGERTSIIVYEHRRERTDGVIRRGEEAARIAEATSSEVIAIVERSETARDLEALGLHVIRGSEAPDEITIRLREYHEGL</sequence>
<dbReference type="GeneID" id="11139595"/>
<dbReference type="FunCoup" id="G0EFG0">
    <property type="interactions" value="1"/>
</dbReference>
<dbReference type="HAMAP" id="MF_00584">
    <property type="entry name" value="HTH_type_cro_C1"/>
    <property type="match status" value="1"/>
</dbReference>
<feature type="domain" description="HTH cro/C1-type" evidence="5">
    <location>
        <begin position="139"/>
        <end position="197"/>
    </location>
</feature>
<dbReference type="GO" id="GO:0003700">
    <property type="term" value="F:DNA-binding transcription factor activity"/>
    <property type="evidence" value="ECO:0007669"/>
    <property type="project" value="UniProtKB-UniRule"/>
</dbReference>
<organism evidence="6 7">
    <name type="scientific">Pyrolobus fumarii (strain DSM 11204 / 1A)</name>
    <dbReference type="NCBI Taxonomy" id="694429"/>
    <lineage>
        <taxon>Archaea</taxon>
        <taxon>Thermoproteota</taxon>
        <taxon>Thermoprotei</taxon>
        <taxon>Desulfurococcales</taxon>
        <taxon>Pyrodictiaceae</taxon>
        <taxon>Pyrolobus</taxon>
    </lineage>
</organism>
<dbReference type="Gene3D" id="1.10.260.40">
    <property type="entry name" value="lambda repressor-like DNA-binding domains"/>
    <property type="match status" value="1"/>
</dbReference>
<dbReference type="Pfam" id="PF26553">
    <property type="entry name" value="PDDEXK_19"/>
    <property type="match status" value="1"/>
</dbReference>
<dbReference type="Proteomes" id="UP000001037">
    <property type="component" value="Chromosome"/>
</dbReference>
<evidence type="ECO:0000259" key="5">
    <source>
        <dbReference type="PROSITE" id="PS50943"/>
    </source>
</evidence>
<dbReference type="GO" id="GO:0003677">
    <property type="term" value="F:DNA binding"/>
    <property type="evidence" value="ECO:0007669"/>
    <property type="project" value="UniProtKB-KW"/>
</dbReference>
<dbReference type="InterPro" id="IPR001387">
    <property type="entry name" value="Cro/C1-type_HTH"/>
</dbReference>
<reference evidence="6 7" key="1">
    <citation type="journal article" date="2011" name="Stand. Genomic Sci.">
        <title>Complete genome sequence of the hyperthermophilic chemolithoautotroph Pyrolobus fumarii type strain (1A).</title>
        <authorList>
            <person name="Anderson I."/>
            <person name="Goker M."/>
            <person name="Nolan M."/>
            <person name="Lucas S."/>
            <person name="Hammon N."/>
            <person name="Deshpande S."/>
            <person name="Cheng J.F."/>
            <person name="Tapia R."/>
            <person name="Han C."/>
            <person name="Goodwin L."/>
            <person name="Pitluck S."/>
            <person name="Huntemann M."/>
            <person name="Liolios K."/>
            <person name="Ivanova N."/>
            <person name="Pagani I."/>
            <person name="Mavromatis K."/>
            <person name="Ovchinikova G."/>
            <person name="Pati A."/>
            <person name="Chen A."/>
            <person name="Palaniappan K."/>
            <person name="Land M."/>
            <person name="Hauser L."/>
            <person name="Brambilla E.M."/>
            <person name="Huber H."/>
            <person name="Yasawong M."/>
            <person name="Rohde M."/>
            <person name="Spring S."/>
            <person name="Abt B."/>
            <person name="Sikorski J."/>
            <person name="Wirth R."/>
            <person name="Detter J.C."/>
            <person name="Woyke T."/>
            <person name="Bristow J."/>
            <person name="Eisen J.A."/>
            <person name="Markowitz V."/>
            <person name="Hugenholtz P."/>
            <person name="Kyrpides N.C."/>
            <person name="Klenk H.P."/>
            <person name="Lapidus A."/>
        </authorList>
    </citation>
    <scope>NUCLEOTIDE SEQUENCE [LARGE SCALE GENOMIC DNA]</scope>
    <source>
        <strain evidence="7">DSM 11204 / 1A</strain>
    </source>
</reference>
<accession>G0EFG0</accession>